<dbReference type="InterPro" id="IPR003594">
    <property type="entry name" value="HATPase_dom"/>
</dbReference>
<dbReference type="PANTHER" id="PTHR42878:SF7">
    <property type="entry name" value="SENSOR HISTIDINE KINASE GLRK"/>
    <property type="match status" value="1"/>
</dbReference>
<dbReference type="PANTHER" id="PTHR42878">
    <property type="entry name" value="TWO-COMPONENT HISTIDINE KINASE"/>
    <property type="match status" value="1"/>
</dbReference>
<dbReference type="RefSeq" id="WP_089271119.1">
    <property type="nucleotide sequence ID" value="NZ_FZNN01000011.1"/>
</dbReference>
<dbReference type="SUPFAM" id="SSF55785">
    <property type="entry name" value="PYP-like sensor domain (PAS domain)"/>
    <property type="match status" value="1"/>
</dbReference>
<dbReference type="InterPro" id="IPR005467">
    <property type="entry name" value="His_kinase_dom"/>
</dbReference>
<feature type="domain" description="Histidine kinase" evidence="13">
    <location>
        <begin position="144"/>
        <end position="349"/>
    </location>
</feature>
<keyword evidence="9" id="KW-0067">ATP-binding</keyword>
<keyword evidence="4" id="KW-0597">Phosphoprotein</keyword>
<dbReference type="CDD" id="cd00082">
    <property type="entry name" value="HisKA"/>
    <property type="match status" value="1"/>
</dbReference>
<dbReference type="AlphaFoldDB" id="A0A238XII6"/>
<evidence type="ECO:0000313" key="15">
    <source>
        <dbReference type="Proteomes" id="UP000198417"/>
    </source>
</evidence>
<evidence type="ECO:0000256" key="6">
    <source>
        <dbReference type="ARBA" id="ARBA00022692"/>
    </source>
</evidence>
<dbReference type="InterPro" id="IPR004358">
    <property type="entry name" value="Sig_transdc_His_kin-like_C"/>
</dbReference>
<keyword evidence="11" id="KW-0902">Two-component regulatory system</keyword>
<reference evidence="14 15" key="1">
    <citation type="submission" date="2017-06" db="EMBL/GenBank/DDBJ databases">
        <authorList>
            <person name="Kim H.J."/>
            <person name="Triplett B.A."/>
        </authorList>
    </citation>
    <scope>NUCLEOTIDE SEQUENCE [LARGE SCALE GENOMIC DNA]</scope>
    <source>
        <strain evidence="14 15">DSM 29052</strain>
    </source>
</reference>
<evidence type="ECO:0000256" key="4">
    <source>
        <dbReference type="ARBA" id="ARBA00022553"/>
    </source>
</evidence>
<accession>A0A238XII6</accession>
<keyword evidence="7" id="KW-0547">Nucleotide-binding</keyword>
<dbReference type="InterPro" id="IPR050351">
    <property type="entry name" value="BphY/WalK/GraS-like"/>
</dbReference>
<sequence length="356" mass="39159">MMQQNDFRAFDDIATAIYVFVPHPDGVPRIAFFNAVARNSLTCTLEQVQGKTFDEVFPGRIGQNALSRHIEAMNSAQPCSYDTEWPSENGNLWLRTRLTPVLNGDGKISHVVATVINATTEKKALELCAQMQTKQSEMEQFVSLAAHDLRTPLRHIRYIGSELREDFVDMGDGKIDLLDDLDNIAEKASVLISDVLKVSQSRTMETPPRTFRLAVLCENIAAVLDPSGAHRITWPDHMLYADMTAVHIVLRNLVDNALKHGGKGQLSVKIDLEPSETGSEYIEMAVTDNGNGFADAENLFSDNGVCQTSSGFGLLAVRNLILARRGTIRVDKTGGGQGSTVRFKLPGMIVEPEDDA</sequence>
<protein>
    <recommendedName>
        <fullName evidence="3">histidine kinase</fullName>
        <ecNumber evidence="3">2.7.13.3</ecNumber>
    </recommendedName>
</protein>
<dbReference type="PROSITE" id="PS50109">
    <property type="entry name" value="HIS_KIN"/>
    <property type="match status" value="1"/>
</dbReference>
<dbReference type="SUPFAM" id="SSF55874">
    <property type="entry name" value="ATPase domain of HSP90 chaperone/DNA topoisomerase II/histidine kinase"/>
    <property type="match status" value="1"/>
</dbReference>
<dbReference type="InterPro" id="IPR036097">
    <property type="entry name" value="HisK_dim/P_sf"/>
</dbReference>
<dbReference type="GO" id="GO:0000156">
    <property type="term" value="F:phosphorelay response regulator activity"/>
    <property type="evidence" value="ECO:0007669"/>
    <property type="project" value="TreeGrafter"/>
</dbReference>
<dbReference type="Gene3D" id="3.30.450.20">
    <property type="entry name" value="PAS domain"/>
    <property type="match status" value="1"/>
</dbReference>
<organism evidence="14 15">
    <name type="scientific">Puniceibacterium sediminis</name>
    <dbReference type="NCBI Taxonomy" id="1608407"/>
    <lineage>
        <taxon>Bacteria</taxon>
        <taxon>Pseudomonadati</taxon>
        <taxon>Pseudomonadota</taxon>
        <taxon>Alphaproteobacteria</taxon>
        <taxon>Rhodobacterales</taxon>
        <taxon>Paracoccaceae</taxon>
        <taxon>Puniceibacterium</taxon>
    </lineage>
</organism>
<dbReference type="InterPro" id="IPR036890">
    <property type="entry name" value="HATPase_C_sf"/>
</dbReference>
<keyword evidence="10" id="KW-1133">Transmembrane helix</keyword>
<dbReference type="Gene3D" id="3.30.565.10">
    <property type="entry name" value="Histidine kinase-like ATPase, C-terminal domain"/>
    <property type="match status" value="1"/>
</dbReference>
<dbReference type="OrthoDB" id="7810511at2"/>
<dbReference type="SMART" id="SM00387">
    <property type="entry name" value="HATPase_c"/>
    <property type="match status" value="1"/>
</dbReference>
<evidence type="ECO:0000256" key="5">
    <source>
        <dbReference type="ARBA" id="ARBA00022679"/>
    </source>
</evidence>
<evidence type="ECO:0000256" key="1">
    <source>
        <dbReference type="ARBA" id="ARBA00000085"/>
    </source>
</evidence>
<evidence type="ECO:0000256" key="7">
    <source>
        <dbReference type="ARBA" id="ARBA00022741"/>
    </source>
</evidence>
<keyword evidence="6" id="KW-0812">Transmembrane</keyword>
<dbReference type="GO" id="GO:0005524">
    <property type="term" value="F:ATP binding"/>
    <property type="evidence" value="ECO:0007669"/>
    <property type="project" value="UniProtKB-KW"/>
</dbReference>
<dbReference type="Pfam" id="PF08448">
    <property type="entry name" value="PAS_4"/>
    <property type="match status" value="1"/>
</dbReference>
<dbReference type="GO" id="GO:0016020">
    <property type="term" value="C:membrane"/>
    <property type="evidence" value="ECO:0007669"/>
    <property type="project" value="UniProtKB-SubCell"/>
</dbReference>
<dbReference type="InterPro" id="IPR000014">
    <property type="entry name" value="PAS"/>
</dbReference>
<dbReference type="GO" id="GO:0000155">
    <property type="term" value="F:phosphorelay sensor kinase activity"/>
    <property type="evidence" value="ECO:0007669"/>
    <property type="project" value="InterPro"/>
</dbReference>
<dbReference type="GO" id="GO:0030295">
    <property type="term" value="F:protein kinase activator activity"/>
    <property type="evidence" value="ECO:0007669"/>
    <property type="project" value="TreeGrafter"/>
</dbReference>
<dbReference type="SUPFAM" id="SSF47384">
    <property type="entry name" value="Homodimeric domain of signal transducing histidine kinase"/>
    <property type="match status" value="1"/>
</dbReference>
<keyword evidence="8" id="KW-0418">Kinase</keyword>
<dbReference type="GO" id="GO:0007234">
    <property type="term" value="P:osmosensory signaling via phosphorelay pathway"/>
    <property type="evidence" value="ECO:0007669"/>
    <property type="project" value="TreeGrafter"/>
</dbReference>
<comment type="catalytic activity">
    <reaction evidence="1">
        <text>ATP + protein L-histidine = ADP + protein N-phospho-L-histidine.</text>
        <dbReference type="EC" id="2.7.13.3"/>
    </reaction>
</comment>
<dbReference type="CDD" id="cd00130">
    <property type="entry name" value="PAS"/>
    <property type="match status" value="1"/>
</dbReference>
<dbReference type="EMBL" id="FZNN01000011">
    <property type="protein sequence ID" value="SNR58381.1"/>
    <property type="molecule type" value="Genomic_DNA"/>
</dbReference>
<dbReference type="Gene3D" id="1.10.287.130">
    <property type="match status" value="1"/>
</dbReference>
<dbReference type="InterPro" id="IPR003661">
    <property type="entry name" value="HisK_dim/P_dom"/>
</dbReference>
<proteinExistence type="predicted"/>
<evidence type="ECO:0000256" key="9">
    <source>
        <dbReference type="ARBA" id="ARBA00022840"/>
    </source>
</evidence>
<evidence type="ECO:0000256" key="10">
    <source>
        <dbReference type="ARBA" id="ARBA00022989"/>
    </source>
</evidence>
<dbReference type="Proteomes" id="UP000198417">
    <property type="component" value="Unassembled WGS sequence"/>
</dbReference>
<evidence type="ECO:0000256" key="2">
    <source>
        <dbReference type="ARBA" id="ARBA00004141"/>
    </source>
</evidence>
<dbReference type="Pfam" id="PF02518">
    <property type="entry name" value="HATPase_c"/>
    <property type="match status" value="1"/>
</dbReference>
<dbReference type="PRINTS" id="PR00344">
    <property type="entry name" value="BCTRLSENSOR"/>
</dbReference>
<evidence type="ECO:0000256" key="8">
    <source>
        <dbReference type="ARBA" id="ARBA00022777"/>
    </source>
</evidence>
<evidence type="ECO:0000256" key="12">
    <source>
        <dbReference type="ARBA" id="ARBA00023136"/>
    </source>
</evidence>
<evidence type="ECO:0000256" key="11">
    <source>
        <dbReference type="ARBA" id="ARBA00023012"/>
    </source>
</evidence>
<evidence type="ECO:0000313" key="14">
    <source>
        <dbReference type="EMBL" id="SNR58381.1"/>
    </source>
</evidence>
<dbReference type="InterPro" id="IPR013656">
    <property type="entry name" value="PAS_4"/>
</dbReference>
<dbReference type="InterPro" id="IPR035965">
    <property type="entry name" value="PAS-like_dom_sf"/>
</dbReference>
<keyword evidence="5" id="KW-0808">Transferase</keyword>
<comment type="subcellular location">
    <subcellularLocation>
        <location evidence="2">Membrane</location>
        <topology evidence="2">Multi-pass membrane protein</topology>
    </subcellularLocation>
</comment>
<keyword evidence="12" id="KW-0472">Membrane</keyword>
<gene>
    <name evidence="14" type="ORF">SAMN06265370_11196</name>
</gene>
<dbReference type="EC" id="2.7.13.3" evidence="3"/>
<keyword evidence="15" id="KW-1185">Reference proteome</keyword>
<evidence type="ECO:0000259" key="13">
    <source>
        <dbReference type="PROSITE" id="PS50109"/>
    </source>
</evidence>
<name>A0A238XII6_9RHOB</name>
<evidence type="ECO:0000256" key="3">
    <source>
        <dbReference type="ARBA" id="ARBA00012438"/>
    </source>
</evidence>